<keyword evidence="9" id="KW-1185">Reference proteome</keyword>
<dbReference type="InterPro" id="IPR044810">
    <property type="entry name" value="WRKY_plant"/>
</dbReference>
<keyword evidence="4" id="KW-0804">Transcription</keyword>
<comment type="caution">
    <text evidence="8">The sequence shown here is derived from an EMBL/GenBank/DDBJ whole genome shotgun (WGS) entry which is preliminary data.</text>
</comment>
<evidence type="ECO:0000256" key="5">
    <source>
        <dbReference type="ARBA" id="ARBA00023242"/>
    </source>
</evidence>
<dbReference type="Proteomes" id="UP000324897">
    <property type="component" value="Chromosome 7"/>
</dbReference>
<feature type="domain" description="WRKY" evidence="7">
    <location>
        <begin position="176"/>
        <end position="201"/>
    </location>
</feature>
<dbReference type="AlphaFoldDB" id="A0A5J9U6Q9"/>
<protein>
    <recommendedName>
        <fullName evidence="7">WRKY domain-containing protein</fullName>
    </recommendedName>
</protein>
<dbReference type="PROSITE" id="PS50811">
    <property type="entry name" value="WRKY"/>
    <property type="match status" value="1"/>
</dbReference>
<dbReference type="Gene3D" id="2.20.25.80">
    <property type="entry name" value="WRKY domain"/>
    <property type="match status" value="1"/>
</dbReference>
<dbReference type="Gramene" id="TVU18800">
    <property type="protein sequence ID" value="TVU18800"/>
    <property type="gene ID" value="EJB05_34914"/>
</dbReference>
<reference evidence="8 9" key="1">
    <citation type="journal article" date="2019" name="Sci. Rep.">
        <title>A high-quality genome of Eragrostis curvula grass provides insights into Poaceae evolution and supports new strategies to enhance forage quality.</title>
        <authorList>
            <person name="Carballo J."/>
            <person name="Santos B.A.C.M."/>
            <person name="Zappacosta D."/>
            <person name="Garbus I."/>
            <person name="Selva J.P."/>
            <person name="Gallo C.A."/>
            <person name="Diaz A."/>
            <person name="Albertini E."/>
            <person name="Caccamo M."/>
            <person name="Echenique V."/>
        </authorList>
    </citation>
    <scope>NUCLEOTIDE SEQUENCE [LARGE SCALE GENOMIC DNA]</scope>
    <source>
        <strain evidence="9">cv. Victoria</strain>
        <tissue evidence="8">Leaf</tissue>
    </source>
</reference>
<dbReference type="InterPro" id="IPR036576">
    <property type="entry name" value="WRKY_dom_sf"/>
</dbReference>
<gene>
    <name evidence="8" type="ORF">EJB05_34914</name>
</gene>
<proteinExistence type="predicted"/>
<dbReference type="GO" id="GO:0005634">
    <property type="term" value="C:nucleus"/>
    <property type="evidence" value="ECO:0007669"/>
    <property type="project" value="UniProtKB-SubCell"/>
</dbReference>
<comment type="subcellular location">
    <subcellularLocation>
        <location evidence="1">Nucleus</location>
    </subcellularLocation>
</comment>
<dbReference type="EMBL" id="RWGY01000029">
    <property type="protein sequence ID" value="TVU18800.1"/>
    <property type="molecule type" value="Genomic_DNA"/>
</dbReference>
<name>A0A5J9U6Q9_9POAL</name>
<feature type="non-terminal residue" evidence="8">
    <location>
        <position position="1"/>
    </location>
</feature>
<evidence type="ECO:0000256" key="4">
    <source>
        <dbReference type="ARBA" id="ARBA00023163"/>
    </source>
</evidence>
<evidence type="ECO:0000313" key="9">
    <source>
        <dbReference type="Proteomes" id="UP000324897"/>
    </source>
</evidence>
<sequence>MDDALSQINEAFRLAAELMNELPATQNNPAYLAERCNDIVRAYLAAIRMLPPHGGDVAAHAQLPPFSGDLLRLFSPADQEAAGPVGAANPFLGSPSPQLGRLMDPSFGARMPEILRAGAADVAGTSSGGPVRRVASSSRGSSPVQPRQGRRRRESGERTTVMVPVQRAGNTDQPPDDGYTWRKYGQKDILGSRFPSNTKKQ</sequence>
<feature type="region of interest" description="Disordered" evidence="6">
    <location>
        <begin position="120"/>
        <end position="201"/>
    </location>
</feature>
<evidence type="ECO:0000256" key="3">
    <source>
        <dbReference type="ARBA" id="ARBA00023125"/>
    </source>
</evidence>
<dbReference type="SUPFAM" id="SSF118290">
    <property type="entry name" value="WRKY DNA-binding domain"/>
    <property type="match status" value="1"/>
</dbReference>
<evidence type="ECO:0000256" key="2">
    <source>
        <dbReference type="ARBA" id="ARBA00023015"/>
    </source>
</evidence>
<evidence type="ECO:0000313" key="8">
    <source>
        <dbReference type="EMBL" id="TVU18800.1"/>
    </source>
</evidence>
<dbReference type="InterPro" id="IPR003657">
    <property type="entry name" value="WRKY_dom"/>
</dbReference>
<evidence type="ECO:0000259" key="7">
    <source>
        <dbReference type="PROSITE" id="PS50811"/>
    </source>
</evidence>
<keyword evidence="5" id="KW-0539">Nucleus</keyword>
<evidence type="ECO:0000256" key="6">
    <source>
        <dbReference type="SAM" id="MobiDB-lite"/>
    </source>
</evidence>
<dbReference type="OrthoDB" id="684963at2759"/>
<keyword evidence="3" id="KW-0238">DNA-binding</keyword>
<dbReference type="PANTHER" id="PTHR31282">
    <property type="entry name" value="WRKY TRANSCRIPTION FACTOR 21-RELATED"/>
    <property type="match status" value="1"/>
</dbReference>
<organism evidence="8 9">
    <name type="scientific">Eragrostis curvula</name>
    <name type="common">weeping love grass</name>
    <dbReference type="NCBI Taxonomy" id="38414"/>
    <lineage>
        <taxon>Eukaryota</taxon>
        <taxon>Viridiplantae</taxon>
        <taxon>Streptophyta</taxon>
        <taxon>Embryophyta</taxon>
        <taxon>Tracheophyta</taxon>
        <taxon>Spermatophyta</taxon>
        <taxon>Magnoliopsida</taxon>
        <taxon>Liliopsida</taxon>
        <taxon>Poales</taxon>
        <taxon>Poaceae</taxon>
        <taxon>PACMAD clade</taxon>
        <taxon>Chloridoideae</taxon>
        <taxon>Eragrostideae</taxon>
        <taxon>Eragrostidinae</taxon>
        <taxon>Eragrostis</taxon>
    </lineage>
</organism>
<feature type="compositionally biased region" description="Low complexity" evidence="6">
    <location>
        <begin position="128"/>
        <end position="147"/>
    </location>
</feature>
<dbReference type="Pfam" id="PF03106">
    <property type="entry name" value="WRKY"/>
    <property type="match status" value="1"/>
</dbReference>
<evidence type="ECO:0000256" key="1">
    <source>
        <dbReference type="ARBA" id="ARBA00004123"/>
    </source>
</evidence>
<keyword evidence="2" id="KW-0805">Transcription regulation</keyword>
<accession>A0A5J9U6Q9</accession>
<dbReference type="GO" id="GO:0043565">
    <property type="term" value="F:sequence-specific DNA binding"/>
    <property type="evidence" value="ECO:0007669"/>
    <property type="project" value="InterPro"/>
</dbReference>
<dbReference type="GO" id="GO:0003700">
    <property type="term" value="F:DNA-binding transcription factor activity"/>
    <property type="evidence" value="ECO:0007669"/>
    <property type="project" value="InterPro"/>
</dbReference>